<dbReference type="PANTHER" id="PTHR33443">
    <property type="entry name" value="ZGC:112980"/>
    <property type="match status" value="1"/>
</dbReference>
<protein>
    <submittedName>
        <fullName evidence="3">Uncharacterized protein</fullName>
    </submittedName>
</protein>
<sequence length="1230" mass="135660">MDDDEEELVGVYTECSVSPPKKRQRTEPAPLQEISETPNSDDIVTKAAQLKRRLTFCEKEKEELSKKFQEIKDQLTKEQCYQLDVKLEECNEREPLICVDDSGDEEVIFIPPEDYSPLKKRRLKDAQKAEKCSDQDNHEKKDLSITYFKPGTNLPHARENCAAFKFVQSNVTTSTVSCNEIHCEQCYCYICDAPVRKCDSWKSGNNPHCNGYAKNAFWEKLRKMANRKTIAQEDSLLKCLPENEQTEAMREAASKSVELLETLKDEINRASSSRSSSPACHCDCHGDEYDSGNSYGYGEGCRWCWEEHEDCAHDWSFGGFGRGWDSSNLSQHVSTTVLKATEYLKSEQPSQAAVVLDGLTMLLLSADGQRFPVGEVNTAMQSLQKAWVELFMHPALPKNVEDKVKERLNNAVNGAIICSPNSTGLKMALEMKNWDNQTLMQCFEGKLTDSFIAEDEVIVQARLAFLEKNKSEQQQQRQLVGIASYRHKFVLLLAKAGKIDQVMNVISTSRSVELDKGVLTNTKPKEAGININYSQCPLGSMSCADVTAVLTSIVKEGTSNSTEAEKIPLPQSIPEEKLKKVLVLIMSGLQINGNLRTETMLEWCKFVNEAEKLLDKAKNKIISPSDINPPCNGQFKVFIVELLAALAVRINLISNQTYQITNSLANFKRKGLVWACVSIVLSSAISKKISPHILGYVLENVIKSIGSDCFPLHVYESWINKMPDIYGIEKNFEIARFILQEEKEAPGKNKSNSKGMVLMRKVIERTKKMLQNGSNFNKEKLTVLFKNFEKVVKEVLDKCGHTGSYPGICLKIKQTLSKLNQDNACLLAASCANWLGQTLCNSVFLEWRYGYRTIPREITSCVRAIGNINVQTLNEILSTAMYEVIEVFLTKTVHARNRSDLERWLKDIKELYFSQNQIEAWSWAFYEITTGRLKRKPAVVSQLKTSSSLLSKTIPHHQLQKMEVKKNAVDSKPVNATTVSNQSASKSASLSTKVPMSNSPHGTATTHKGVNMALSTANTTSNSAVGKSVQRANMTSSALTSAAVSKPVQGTVSSKPAVKVASLSLSNNTVVTPVQVTMISKPGVNVGSSSQSVSGFGKPVQAAAASKQGVSKVSSTLSNNLVGKPVQHTVASGTSVNMTTATQLCPSGGKQVQSPLPSKKSEGMTSNTPNVTPNSRTVQAATVSVSVKKASPMQSRSQSGKQVQSAEAPRQNCNTSMSTQTKLSSAKSAN</sequence>
<gene>
    <name evidence="3" type="ORF">P5673_003970</name>
</gene>
<evidence type="ECO:0000256" key="2">
    <source>
        <dbReference type="SAM" id="MobiDB-lite"/>
    </source>
</evidence>
<feature type="coiled-coil region" evidence="1">
    <location>
        <begin position="47"/>
        <end position="74"/>
    </location>
</feature>
<name>A0AAD9VEC8_ACRCE</name>
<dbReference type="PANTHER" id="PTHR33443:SF30">
    <property type="entry name" value="SARCOSINE DEHYDROGENASE-2C PROTEIN"/>
    <property type="match status" value="1"/>
</dbReference>
<dbReference type="Proteomes" id="UP001249851">
    <property type="component" value="Unassembled WGS sequence"/>
</dbReference>
<feature type="region of interest" description="Disordered" evidence="2">
    <location>
        <begin position="1143"/>
        <end position="1230"/>
    </location>
</feature>
<evidence type="ECO:0000256" key="1">
    <source>
        <dbReference type="SAM" id="Coils"/>
    </source>
</evidence>
<feature type="compositionally biased region" description="Polar residues" evidence="2">
    <location>
        <begin position="995"/>
        <end position="1006"/>
    </location>
</feature>
<feature type="compositionally biased region" description="Polar residues" evidence="2">
    <location>
        <begin position="1143"/>
        <end position="1156"/>
    </location>
</feature>
<feature type="compositionally biased region" description="Polar residues" evidence="2">
    <location>
        <begin position="1163"/>
        <end position="1185"/>
    </location>
</feature>
<evidence type="ECO:0000313" key="3">
    <source>
        <dbReference type="EMBL" id="KAK2571381.1"/>
    </source>
</evidence>
<accession>A0AAD9VEC8</accession>
<feature type="region of interest" description="Disordered" evidence="2">
    <location>
        <begin position="1"/>
        <end position="40"/>
    </location>
</feature>
<keyword evidence="4" id="KW-1185">Reference proteome</keyword>
<keyword evidence="1" id="KW-0175">Coiled coil</keyword>
<reference evidence="3" key="2">
    <citation type="journal article" date="2023" name="Science">
        <title>Genomic signatures of disease resistance in endangered staghorn corals.</title>
        <authorList>
            <person name="Vollmer S.V."/>
            <person name="Selwyn J.D."/>
            <person name="Despard B.A."/>
            <person name="Roesel C.L."/>
        </authorList>
    </citation>
    <scope>NUCLEOTIDE SEQUENCE</scope>
    <source>
        <strain evidence="3">K2</strain>
    </source>
</reference>
<feature type="region of interest" description="Disordered" evidence="2">
    <location>
        <begin position="968"/>
        <end position="1006"/>
    </location>
</feature>
<reference evidence="3" key="1">
    <citation type="journal article" date="2023" name="G3 (Bethesda)">
        <title>Whole genome assembly and annotation of the endangered Caribbean coral Acropora cervicornis.</title>
        <authorList>
            <person name="Selwyn J.D."/>
            <person name="Vollmer S.V."/>
        </authorList>
    </citation>
    <scope>NUCLEOTIDE SEQUENCE</scope>
    <source>
        <strain evidence="3">K2</strain>
    </source>
</reference>
<feature type="compositionally biased region" description="Polar residues" evidence="2">
    <location>
        <begin position="1192"/>
        <end position="1230"/>
    </location>
</feature>
<dbReference type="AlphaFoldDB" id="A0AAD9VEC8"/>
<feature type="compositionally biased region" description="Low complexity" evidence="2">
    <location>
        <begin position="978"/>
        <end position="994"/>
    </location>
</feature>
<dbReference type="InterPro" id="IPR053234">
    <property type="entry name" value="RPM1_Interactor"/>
</dbReference>
<evidence type="ECO:0000313" key="4">
    <source>
        <dbReference type="Proteomes" id="UP001249851"/>
    </source>
</evidence>
<comment type="caution">
    <text evidence="3">The sequence shown here is derived from an EMBL/GenBank/DDBJ whole genome shotgun (WGS) entry which is preliminary data.</text>
</comment>
<organism evidence="3 4">
    <name type="scientific">Acropora cervicornis</name>
    <name type="common">Staghorn coral</name>
    <dbReference type="NCBI Taxonomy" id="6130"/>
    <lineage>
        <taxon>Eukaryota</taxon>
        <taxon>Metazoa</taxon>
        <taxon>Cnidaria</taxon>
        <taxon>Anthozoa</taxon>
        <taxon>Hexacorallia</taxon>
        <taxon>Scleractinia</taxon>
        <taxon>Astrocoeniina</taxon>
        <taxon>Acroporidae</taxon>
        <taxon>Acropora</taxon>
    </lineage>
</organism>
<proteinExistence type="predicted"/>
<dbReference type="EMBL" id="JARQWQ010000006">
    <property type="protein sequence ID" value="KAK2571381.1"/>
    <property type="molecule type" value="Genomic_DNA"/>
</dbReference>